<reference evidence="3" key="1">
    <citation type="submission" date="2016-11" db="EMBL/GenBank/DDBJ databases">
        <authorList>
            <person name="Shukria A."/>
            <person name="Stevens D.C."/>
        </authorList>
    </citation>
    <scope>NUCLEOTIDE SEQUENCE [LARGE SCALE GENOMIC DNA]</scope>
    <source>
        <strain evidence="3">Cbfe23</strain>
    </source>
</reference>
<feature type="compositionally biased region" description="Low complexity" evidence="1">
    <location>
        <begin position="47"/>
        <end position="59"/>
    </location>
</feature>
<evidence type="ECO:0000313" key="2">
    <source>
        <dbReference type="EMBL" id="OJH41513.1"/>
    </source>
</evidence>
<protein>
    <submittedName>
        <fullName evidence="2">Uncharacterized protein</fullName>
    </submittedName>
</protein>
<proteinExistence type="predicted"/>
<gene>
    <name evidence="2" type="ORF">BON30_11715</name>
</gene>
<reference evidence="2 3" key="2">
    <citation type="submission" date="2016-12" db="EMBL/GenBank/DDBJ databases">
        <title>Draft Genome Sequence of Cystobacter ferrugineus Strain Cbfe23.</title>
        <authorList>
            <person name="Akbar S."/>
            <person name="Dowd S.E."/>
            <person name="Stevens D.C."/>
        </authorList>
    </citation>
    <scope>NUCLEOTIDE SEQUENCE [LARGE SCALE GENOMIC DNA]</scope>
    <source>
        <strain evidence="2 3">Cbfe23</strain>
    </source>
</reference>
<feature type="compositionally biased region" description="Basic and acidic residues" evidence="1">
    <location>
        <begin position="1"/>
        <end position="23"/>
    </location>
</feature>
<organism evidence="2 3">
    <name type="scientific">Cystobacter ferrugineus</name>
    <dbReference type="NCBI Taxonomy" id="83449"/>
    <lineage>
        <taxon>Bacteria</taxon>
        <taxon>Pseudomonadati</taxon>
        <taxon>Myxococcota</taxon>
        <taxon>Myxococcia</taxon>
        <taxon>Myxococcales</taxon>
        <taxon>Cystobacterineae</taxon>
        <taxon>Archangiaceae</taxon>
        <taxon>Cystobacter</taxon>
    </lineage>
</organism>
<evidence type="ECO:0000256" key="1">
    <source>
        <dbReference type="SAM" id="MobiDB-lite"/>
    </source>
</evidence>
<sequence>MSLEDLKTKEPKGTQEQKAEGPRRQTRARKAKGKEQTPEPTGAQGQAPEEASPSATAPT</sequence>
<dbReference type="Proteomes" id="UP000182229">
    <property type="component" value="Unassembled WGS sequence"/>
</dbReference>
<accession>A0A1L9BGY0</accession>
<name>A0A1L9BGY0_9BACT</name>
<evidence type="ECO:0000313" key="3">
    <source>
        <dbReference type="Proteomes" id="UP000182229"/>
    </source>
</evidence>
<keyword evidence="3" id="KW-1185">Reference proteome</keyword>
<feature type="region of interest" description="Disordered" evidence="1">
    <location>
        <begin position="1"/>
        <end position="59"/>
    </location>
</feature>
<comment type="caution">
    <text evidence="2">The sequence shown here is derived from an EMBL/GenBank/DDBJ whole genome shotgun (WGS) entry which is preliminary data.</text>
</comment>
<dbReference type="AlphaFoldDB" id="A0A1L9BGY0"/>
<dbReference type="EMBL" id="MPIN01000002">
    <property type="protein sequence ID" value="OJH41513.1"/>
    <property type="molecule type" value="Genomic_DNA"/>
</dbReference>